<evidence type="ECO:0000313" key="1">
    <source>
        <dbReference type="EMBL" id="GCB83347.1"/>
    </source>
</evidence>
<sequence length="64" mass="7563">NEKAKEECSKSEKDEINTDPWPGYRYTGKLRPHYPLTSMRPVPSYIQWPDYAHHPLGILPFTFK</sequence>
<dbReference type="Proteomes" id="UP000288216">
    <property type="component" value="Unassembled WGS sequence"/>
</dbReference>
<gene>
    <name evidence="1" type="ORF">scyTo_0023759</name>
</gene>
<organism evidence="1 2">
    <name type="scientific">Scyliorhinus torazame</name>
    <name type="common">Cloudy catshark</name>
    <name type="synonym">Catulus torazame</name>
    <dbReference type="NCBI Taxonomy" id="75743"/>
    <lineage>
        <taxon>Eukaryota</taxon>
        <taxon>Metazoa</taxon>
        <taxon>Chordata</taxon>
        <taxon>Craniata</taxon>
        <taxon>Vertebrata</taxon>
        <taxon>Chondrichthyes</taxon>
        <taxon>Elasmobranchii</taxon>
        <taxon>Galeomorphii</taxon>
        <taxon>Galeoidea</taxon>
        <taxon>Carcharhiniformes</taxon>
        <taxon>Scyliorhinidae</taxon>
        <taxon>Scyliorhinus</taxon>
    </lineage>
</organism>
<accession>A0A401QDE3</accession>
<dbReference type="STRING" id="75743.A0A401QDE3"/>
<dbReference type="OrthoDB" id="3209743at2759"/>
<reference evidence="1 2" key="1">
    <citation type="journal article" date="2018" name="Nat. Ecol. Evol.">
        <title>Shark genomes provide insights into elasmobranch evolution and the origin of vertebrates.</title>
        <authorList>
            <person name="Hara Y"/>
            <person name="Yamaguchi K"/>
            <person name="Onimaru K"/>
            <person name="Kadota M"/>
            <person name="Koyanagi M"/>
            <person name="Keeley SD"/>
            <person name="Tatsumi K"/>
            <person name="Tanaka K"/>
            <person name="Motone F"/>
            <person name="Kageyama Y"/>
            <person name="Nozu R"/>
            <person name="Adachi N"/>
            <person name="Nishimura O"/>
            <person name="Nakagawa R"/>
            <person name="Tanegashima C"/>
            <person name="Kiyatake I"/>
            <person name="Matsumoto R"/>
            <person name="Murakumo K"/>
            <person name="Nishida K"/>
            <person name="Terakita A"/>
            <person name="Kuratani S"/>
            <person name="Sato K"/>
            <person name="Hyodo S Kuraku.S."/>
        </authorList>
    </citation>
    <scope>NUCLEOTIDE SEQUENCE [LARGE SCALE GENOMIC DNA]</scope>
</reference>
<name>A0A401QDE3_SCYTO</name>
<keyword evidence="2" id="KW-1185">Reference proteome</keyword>
<dbReference type="EMBL" id="BFAA01033446">
    <property type="protein sequence ID" value="GCB83347.1"/>
    <property type="molecule type" value="Genomic_DNA"/>
</dbReference>
<dbReference type="AlphaFoldDB" id="A0A401QDE3"/>
<protein>
    <submittedName>
        <fullName evidence="1">Uncharacterized protein</fullName>
    </submittedName>
</protein>
<comment type="caution">
    <text evidence="1">The sequence shown here is derived from an EMBL/GenBank/DDBJ whole genome shotgun (WGS) entry which is preliminary data.</text>
</comment>
<feature type="non-terminal residue" evidence="1">
    <location>
        <position position="1"/>
    </location>
</feature>
<evidence type="ECO:0000313" key="2">
    <source>
        <dbReference type="Proteomes" id="UP000288216"/>
    </source>
</evidence>
<proteinExistence type="predicted"/>